<dbReference type="Proteomes" id="UP000827092">
    <property type="component" value="Unassembled WGS sequence"/>
</dbReference>
<evidence type="ECO:0000256" key="1">
    <source>
        <dbReference type="SAM" id="MobiDB-lite"/>
    </source>
</evidence>
<accession>A0AAV6TD90</accession>
<gene>
    <name evidence="2" type="ORF">JTE90_024063</name>
</gene>
<dbReference type="AlphaFoldDB" id="A0AAV6TD90"/>
<sequence length="324" mass="36262">MMYRPSQTTHLKSVLGADRARTRRPARLGLERGILTGTLSRLTDHPYPRSLRIELADFPYHIVSIVTKRLFTLGTFLRYGVLTRQRKINTISPRIFQGPQRRQPDTARDACFYENQRPPIFRTSRFQGQRNLTKKRYSSPGPPSTSPPSSVRYRLGPKDLSPCPVGNLNPIPFPVGRGDNTSMCLAFRQRLASERNFSDPLGPTDPCSTAVPWNPSPLQSPQLSLEYLLLPPRSAPVAAPGGSRPGILQSTHGHRDPPTHCMRRNLHDGSSAVAARYRAHAGASSIFRSKFCFVGELLQHSLANFRLPWHRPLSRATTTFHGVS</sequence>
<comment type="caution">
    <text evidence="2">The sequence shown here is derived from an EMBL/GenBank/DDBJ whole genome shotgun (WGS) entry which is preliminary data.</text>
</comment>
<evidence type="ECO:0000313" key="2">
    <source>
        <dbReference type="EMBL" id="KAG8155842.1"/>
    </source>
</evidence>
<reference evidence="2 3" key="1">
    <citation type="journal article" date="2022" name="Nat. Ecol. Evol.">
        <title>A masculinizing supergene underlies an exaggerated male reproductive morph in a spider.</title>
        <authorList>
            <person name="Hendrickx F."/>
            <person name="De Corte Z."/>
            <person name="Sonet G."/>
            <person name="Van Belleghem S.M."/>
            <person name="Kostlbacher S."/>
            <person name="Vangestel C."/>
        </authorList>
    </citation>
    <scope>NUCLEOTIDE SEQUENCE [LARGE SCALE GENOMIC DNA]</scope>
    <source>
        <strain evidence="2">W744_W776</strain>
    </source>
</reference>
<evidence type="ECO:0000313" key="3">
    <source>
        <dbReference type="Proteomes" id="UP000827092"/>
    </source>
</evidence>
<feature type="region of interest" description="Disordered" evidence="1">
    <location>
        <begin position="123"/>
        <end position="157"/>
    </location>
</feature>
<name>A0AAV6TD90_9ARAC</name>
<protein>
    <submittedName>
        <fullName evidence="2">Uncharacterized protein</fullName>
    </submittedName>
</protein>
<proteinExistence type="predicted"/>
<keyword evidence="3" id="KW-1185">Reference proteome</keyword>
<dbReference type="EMBL" id="JAFNEN010006544">
    <property type="protein sequence ID" value="KAG8155842.1"/>
    <property type="molecule type" value="Genomic_DNA"/>
</dbReference>
<organism evidence="2 3">
    <name type="scientific">Oedothorax gibbosus</name>
    <dbReference type="NCBI Taxonomy" id="931172"/>
    <lineage>
        <taxon>Eukaryota</taxon>
        <taxon>Metazoa</taxon>
        <taxon>Ecdysozoa</taxon>
        <taxon>Arthropoda</taxon>
        <taxon>Chelicerata</taxon>
        <taxon>Arachnida</taxon>
        <taxon>Araneae</taxon>
        <taxon>Araneomorphae</taxon>
        <taxon>Entelegynae</taxon>
        <taxon>Araneoidea</taxon>
        <taxon>Linyphiidae</taxon>
        <taxon>Erigoninae</taxon>
        <taxon>Oedothorax</taxon>
    </lineage>
</organism>